<name>I4A5T2_DESDJ</name>
<feature type="chain" id="PRO_5003685538" description="Lipoprotein" evidence="1">
    <location>
        <begin position="24"/>
        <end position="114"/>
    </location>
</feature>
<organism evidence="2 3">
    <name type="scientific">Desulfitobacterium dehalogenans (strain ATCC 51507 / DSM 9161 / JW/IU-DC1)</name>
    <dbReference type="NCBI Taxonomy" id="756499"/>
    <lineage>
        <taxon>Bacteria</taxon>
        <taxon>Bacillati</taxon>
        <taxon>Bacillota</taxon>
        <taxon>Clostridia</taxon>
        <taxon>Eubacteriales</taxon>
        <taxon>Desulfitobacteriaceae</taxon>
        <taxon>Desulfitobacterium</taxon>
    </lineage>
</organism>
<evidence type="ECO:0000313" key="2">
    <source>
        <dbReference type="EMBL" id="AFL99316.1"/>
    </source>
</evidence>
<dbReference type="AlphaFoldDB" id="I4A5T2"/>
<dbReference type="eggNOG" id="ENOG502ZPRP">
    <property type="taxonomic scope" value="Bacteria"/>
</dbReference>
<evidence type="ECO:0000313" key="3">
    <source>
        <dbReference type="Proteomes" id="UP000006053"/>
    </source>
</evidence>
<dbReference type="HOGENOM" id="CLU_2117049_0_0_9"/>
<evidence type="ECO:0008006" key="4">
    <source>
        <dbReference type="Google" id="ProtNLM"/>
    </source>
</evidence>
<accession>I4A5T2</accession>
<proteinExistence type="predicted"/>
<dbReference type="PROSITE" id="PS51257">
    <property type="entry name" value="PROKAR_LIPOPROTEIN"/>
    <property type="match status" value="1"/>
</dbReference>
<reference evidence="2 3" key="2">
    <citation type="journal article" date="2015" name="J. Bacteriol.">
        <title>Genomic, proteomic, and biochemical analysis of the organohalide respiratory pathway in Desulfitobacterium dehalogenans.</title>
        <authorList>
            <person name="Kruse T."/>
            <person name="van de Pas B.A."/>
            <person name="Atteia A."/>
            <person name="Krab K."/>
            <person name="Hagen W.R."/>
            <person name="Goodwin L."/>
            <person name="Chain P."/>
            <person name="Boeren S."/>
            <person name="Maphosa F."/>
            <person name="Schraa G."/>
            <person name="de Vos W.M."/>
            <person name="van der Oost J."/>
            <person name="Smidt H."/>
            <person name="Stams A.J."/>
        </authorList>
    </citation>
    <scope>NUCLEOTIDE SEQUENCE [LARGE SCALE GENOMIC DNA]</scope>
    <source>
        <strain evidence="3">ATCC 51507 / DSM 9161 / JW/IU-DC1</strain>
    </source>
</reference>
<keyword evidence="3" id="KW-1185">Reference proteome</keyword>
<dbReference type="KEGG" id="ddh:Desde_0876"/>
<gene>
    <name evidence="2" type="ordered locus">Desde_0876</name>
</gene>
<dbReference type="RefSeq" id="WP_014792808.1">
    <property type="nucleotide sequence ID" value="NC_018017.1"/>
</dbReference>
<dbReference type="STRING" id="756499.Desde_0876"/>
<protein>
    <recommendedName>
        <fullName evidence="4">Lipoprotein</fullName>
    </recommendedName>
</protein>
<sequence precursor="true">MKRTIFFVLVVSLLLACTTSYFANIKISAHQIYKTEIMEQREGYEKVKITNLETGKVEYLESILDDDGLYMYLATSEEGSFEIKLMVLLSGRQIWILTKQHYQKSKVLKWKREI</sequence>
<evidence type="ECO:0000256" key="1">
    <source>
        <dbReference type="SAM" id="SignalP"/>
    </source>
</evidence>
<dbReference type="OrthoDB" id="2572792at2"/>
<reference evidence="3" key="1">
    <citation type="submission" date="2012-06" db="EMBL/GenBank/DDBJ databases">
        <title>Complete sequence of Desulfitobacterium dehalogenans ATCC 51507.</title>
        <authorList>
            <person name="Lucas S."/>
            <person name="Han J."/>
            <person name="Lapidus A."/>
            <person name="Cheng J.-F."/>
            <person name="Goodwin L."/>
            <person name="Pitluck S."/>
            <person name="Peters L."/>
            <person name="Ovchinnikova G."/>
            <person name="Teshima H."/>
            <person name="Detter J.C."/>
            <person name="Han C."/>
            <person name="Tapia R."/>
            <person name="Land M."/>
            <person name="Hauser L."/>
            <person name="Kyrpides N."/>
            <person name="Ivanova N."/>
            <person name="Pagani I."/>
            <person name="Kruse T."/>
            <person name="de Vos W.M."/>
            <person name="Smidt H."/>
            <person name="Woyke T."/>
        </authorList>
    </citation>
    <scope>NUCLEOTIDE SEQUENCE [LARGE SCALE GENOMIC DNA]</scope>
    <source>
        <strain evidence="3">ATCC 51507 / DSM 9161 / JW/IU-DC1</strain>
    </source>
</reference>
<dbReference type="Proteomes" id="UP000006053">
    <property type="component" value="Chromosome"/>
</dbReference>
<keyword evidence="1" id="KW-0732">Signal</keyword>
<feature type="signal peptide" evidence="1">
    <location>
        <begin position="1"/>
        <end position="23"/>
    </location>
</feature>
<dbReference type="EMBL" id="CP003348">
    <property type="protein sequence ID" value="AFL99316.1"/>
    <property type="molecule type" value="Genomic_DNA"/>
</dbReference>